<evidence type="ECO:0000313" key="2">
    <source>
        <dbReference type="EMBL" id="MBO2453367.1"/>
    </source>
</evidence>
<keyword evidence="3" id="KW-1185">Reference proteome</keyword>
<evidence type="ECO:0000256" key="1">
    <source>
        <dbReference type="SAM" id="Phobius"/>
    </source>
</evidence>
<feature type="transmembrane region" description="Helical" evidence="1">
    <location>
        <begin position="359"/>
        <end position="379"/>
    </location>
</feature>
<feature type="transmembrane region" description="Helical" evidence="1">
    <location>
        <begin position="85"/>
        <end position="106"/>
    </location>
</feature>
<organism evidence="2 3">
    <name type="scientific">Actinomadura barringtoniae</name>
    <dbReference type="NCBI Taxonomy" id="1427535"/>
    <lineage>
        <taxon>Bacteria</taxon>
        <taxon>Bacillati</taxon>
        <taxon>Actinomycetota</taxon>
        <taxon>Actinomycetes</taxon>
        <taxon>Streptosporangiales</taxon>
        <taxon>Thermomonosporaceae</taxon>
        <taxon>Actinomadura</taxon>
    </lineage>
</organism>
<sequence>MGSRYGVSLSKRANLLGPIGAMKAVDLAQWALGARRPAPPEAAAEDAGERRSLLYGTLVNLGAVLIVAGLASVVSALLFTIPPGLFVAAFVAVCCYLLLAGTRAAAQGSWAAGSLFAWAALAFALVVFAGAQLAGLTGFVPDLVLVWLAGVLAFALAVPGSRLLTVSCLGVIAWTALAYLFGRPYVAAVAALVALFWAALRRPVSRPFVGALTLATVTVATAYVHDIVRPGHYPLAPGAGELLFALAAVGAAGALWAVAVALKGTAGAGDAVISASRGTVRACGHAVLGLVAVRPLWEAVQDRFQHTGAPLTAGIALLAFTAILMWSTPTSPGDRLVFFGSVVRFFALAGALYDVPPGLGNVAPLLAVAALGLVAYRVAARGATRGDPVRVLTGVLLMVIVAGAALVFWRGGAPAAAPVLVAAGLLTVKVARDWNRGLADDTDTEAGPELEEDGLIPLLRASEAGNA</sequence>
<reference evidence="2" key="1">
    <citation type="submission" date="2021-03" db="EMBL/GenBank/DDBJ databases">
        <authorList>
            <person name="Kanchanasin P."/>
            <person name="Saeng-In P."/>
            <person name="Phongsopitanun W."/>
            <person name="Yuki M."/>
            <person name="Kudo T."/>
            <person name="Ohkuma M."/>
            <person name="Tanasupawat S."/>
        </authorList>
    </citation>
    <scope>NUCLEOTIDE SEQUENCE</scope>
    <source>
        <strain evidence="2">GKU 128</strain>
    </source>
</reference>
<feature type="transmembrane region" description="Helical" evidence="1">
    <location>
        <begin position="309"/>
        <end position="327"/>
    </location>
</feature>
<feature type="transmembrane region" description="Helical" evidence="1">
    <location>
        <begin position="244"/>
        <end position="266"/>
    </location>
</feature>
<keyword evidence="1" id="KW-0472">Membrane</keyword>
<dbReference type="EMBL" id="JAGEOJ010000020">
    <property type="protein sequence ID" value="MBO2453367.1"/>
    <property type="molecule type" value="Genomic_DNA"/>
</dbReference>
<keyword evidence="1" id="KW-0812">Transmembrane</keyword>
<protein>
    <recommendedName>
        <fullName evidence="4">DUF2157 domain-containing protein</fullName>
    </recommendedName>
</protein>
<keyword evidence="1" id="KW-1133">Transmembrane helix</keyword>
<feature type="transmembrane region" description="Helical" evidence="1">
    <location>
        <begin position="115"/>
        <end position="133"/>
    </location>
</feature>
<evidence type="ECO:0000313" key="3">
    <source>
        <dbReference type="Proteomes" id="UP000669179"/>
    </source>
</evidence>
<name>A0A939TBB0_9ACTN</name>
<dbReference type="RefSeq" id="WP_208261392.1">
    <property type="nucleotide sequence ID" value="NZ_JAGEOJ010000020.1"/>
</dbReference>
<feature type="transmembrane region" description="Helical" evidence="1">
    <location>
        <begin position="58"/>
        <end position="79"/>
    </location>
</feature>
<feature type="transmembrane region" description="Helical" evidence="1">
    <location>
        <begin position="139"/>
        <end position="158"/>
    </location>
</feature>
<dbReference type="AlphaFoldDB" id="A0A939TBB0"/>
<feature type="transmembrane region" description="Helical" evidence="1">
    <location>
        <begin position="391"/>
        <end position="409"/>
    </location>
</feature>
<comment type="caution">
    <text evidence="2">The sequence shown here is derived from an EMBL/GenBank/DDBJ whole genome shotgun (WGS) entry which is preliminary data.</text>
</comment>
<gene>
    <name evidence="2" type="ORF">J4573_40180</name>
</gene>
<evidence type="ECO:0008006" key="4">
    <source>
        <dbReference type="Google" id="ProtNLM"/>
    </source>
</evidence>
<feature type="transmembrane region" description="Helical" evidence="1">
    <location>
        <begin position="185"/>
        <end position="200"/>
    </location>
</feature>
<dbReference type="Proteomes" id="UP000669179">
    <property type="component" value="Unassembled WGS sequence"/>
</dbReference>
<proteinExistence type="predicted"/>
<accession>A0A939TBB0</accession>
<feature type="transmembrane region" description="Helical" evidence="1">
    <location>
        <begin position="207"/>
        <end position="224"/>
    </location>
</feature>
<feature type="transmembrane region" description="Helical" evidence="1">
    <location>
        <begin position="336"/>
        <end position="353"/>
    </location>
</feature>